<evidence type="ECO:0000256" key="6">
    <source>
        <dbReference type="SAM" id="Phobius"/>
    </source>
</evidence>
<reference evidence="7 8" key="1">
    <citation type="submission" date="2019-08" db="EMBL/GenBank/DDBJ databases">
        <title>In-depth cultivation of the pig gut microbiome towards novel bacterial diversity and tailored functional studies.</title>
        <authorList>
            <person name="Wylensek D."/>
            <person name="Hitch T.C.A."/>
            <person name="Clavel T."/>
        </authorList>
    </citation>
    <scope>NUCLEOTIDE SEQUENCE [LARGE SCALE GENOMIC DNA]</scope>
    <source>
        <strain evidence="7 8">MUC/MUC-530-WT-4D</strain>
    </source>
</reference>
<dbReference type="Proteomes" id="UP000474024">
    <property type="component" value="Unassembled WGS sequence"/>
</dbReference>
<dbReference type="GO" id="GO:0032153">
    <property type="term" value="C:cell division site"/>
    <property type="evidence" value="ECO:0007669"/>
    <property type="project" value="TreeGrafter"/>
</dbReference>
<name>A0A6L5YPX1_9FIRM</name>
<keyword evidence="2 6" id="KW-0812">Transmembrane</keyword>
<gene>
    <name evidence="7" type="ORF">FYJ75_03905</name>
</gene>
<feature type="transmembrane region" description="Helical" evidence="6">
    <location>
        <begin position="161"/>
        <end position="181"/>
    </location>
</feature>
<keyword evidence="5 6" id="KW-0472">Membrane</keyword>
<proteinExistence type="predicted"/>
<evidence type="ECO:0000256" key="2">
    <source>
        <dbReference type="ARBA" id="ARBA00022692"/>
    </source>
</evidence>
<keyword evidence="4 6" id="KW-1133">Transmembrane helix</keyword>
<feature type="transmembrane region" description="Helical" evidence="6">
    <location>
        <begin position="357"/>
        <end position="376"/>
    </location>
</feature>
<feature type="transmembrane region" description="Helical" evidence="6">
    <location>
        <begin position="72"/>
        <end position="93"/>
    </location>
</feature>
<comment type="subcellular location">
    <subcellularLocation>
        <location evidence="1">Membrane</location>
        <topology evidence="1">Multi-pass membrane protein</topology>
    </subcellularLocation>
</comment>
<feature type="transmembrane region" description="Helical" evidence="6">
    <location>
        <begin position="388"/>
        <end position="413"/>
    </location>
</feature>
<dbReference type="EMBL" id="VUNI01000004">
    <property type="protein sequence ID" value="MST74182.1"/>
    <property type="molecule type" value="Genomic_DNA"/>
</dbReference>
<protein>
    <submittedName>
        <fullName evidence="7">FtsW/RodA/SpoVE family cell cycle protein</fullName>
    </submittedName>
</protein>
<organism evidence="7 8">
    <name type="scientific">Roseburia porci</name>
    <dbReference type="NCBI Taxonomy" id="2605790"/>
    <lineage>
        <taxon>Bacteria</taxon>
        <taxon>Bacillati</taxon>
        <taxon>Bacillota</taxon>
        <taxon>Clostridia</taxon>
        <taxon>Lachnospirales</taxon>
        <taxon>Lachnospiraceae</taxon>
        <taxon>Roseburia</taxon>
    </lineage>
</organism>
<keyword evidence="8" id="KW-1185">Reference proteome</keyword>
<dbReference type="InterPro" id="IPR001182">
    <property type="entry name" value="FtsW/RodA"/>
</dbReference>
<dbReference type="InterPro" id="IPR047928">
    <property type="entry name" value="Perm_prefix_1"/>
</dbReference>
<dbReference type="PANTHER" id="PTHR30474">
    <property type="entry name" value="CELL CYCLE PROTEIN"/>
    <property type="match status" value="1"/>
</dbReference>
<evidence type="ECO:0000256" key="5">
    <source>
        <dbReference type="ARBA" id="ARBA00023136"/>
    </source>
</evidence>
<evidence type="ECO:0000313" key="7">
    <source>
        <dbReference type="EMBL" id="MST74182.1"/>
    </source>
</evidence>
<accession>A0A6L5YPX1</accession>
<dbReference type="GO" id="GO:0051301">
    <property type="term" value="P:cell division"/>
    <property type="evidence" value="ECO:0007669"/>
    <property type="project" value="InterPro"/>
</dbReference>
<dbReference type="GO" id="GO:0015648">
    <property type="term" value="F:lipid-linked peptidoglycan transporter activity"/>
    <property type="evidence" value="ECO:0007669"/>
    <property type="project" value="TreeGrafter"/>
</dbReference>
<feature type="transmembrane region" description="Helical" evidence="6">
    <location>
        <begin position="128"/>
        <end position="149"/>
    </location>
</feature>
<evidence type="ECO:0000256" key="1">
    <source>
        <dbReference type="ARBA" id="ARBA00004141"/>
    </source>
</evidence>
<feature type="transmembrane region" description="Helical" evidence="6">
    <location>
        <begin position="238"/>
        <end position="259"/>
    </location>
</feature>
<dbReference type="PANTHER" id="PTHR30474:SF1">
    <property type="entry name" value="PEPTIDOGLYCAN GLYCOSYLTRANSFERASE MRDB"/>
    <property type="match status" value="1"/>
</dbReference>
<feature type="transmembrane region" description="Helical" evidence="6">
    <location>
        <begin position="188"/>
        <end position="205"/>
    </location>
</feature>
<keyword evidence="3" id="KW-0133">Cell shape</keyword>
<dbReference type="NCBIfam" id="NF038403">
    <property type="entry name" value="perm_prefix_1"/>
    <property type="match status" value="1"/>
</dbReference>
<dbReference type="Pfam" id="PF01098">
    <property type="entry name" value="FTSW_RODA_SPOVE"/>
    <property type="match status" value="1"/>
</dbReference>
<sequence>MEEYLRILLEQIRCRQAHDAIRDEIEEHIRQQIADNISSGMSRGQAEEAAVLDMGSPVETGIALDRIHRPQIAWKMILFITVITIAASVMHILLGTQEYVCGATVGLVLMILMYRLDDTRIAEFAKPVAVLLLIAVFAGCHMGETMYGVTQSIQVGGIEISFFPLMLFYVPLYAAIIYSYYGSGYQGLVKAIIWMILPIIAALRMPSLTLAAILLVAQAVVLTIAVGKGWYHIAKEKTLVGLWGTVLGLPLLGFVQKYVMGGAANYQVMRIRMILTGQKEWDYTAKTAVDGIRASTWIGDSGQNLSANLPGGESQFVLTYLISNYGFVAGILICAALAFLIIRFFMIAVHQHNQLGMAMGVGCAMVIMLNAVINIAQNLGMIPSIRSFLPFFSAGNTSLVVSYMLAGIVLSIYRYKNIYASHVQLKAFKMHLEIDKSAS</sequence>
<dbReference type="AlphaFoldDB" id="A0A6L5YPX1"/>
<dbReference type="GO" id="GO:0005886">
    <property type="term" value="C:plasma membrane"/>
    <property type="evidence" value="ECO:0007669"/>
    <property type="project" value="TreeGrafter"/>
</dbReference>
<dbReference type="RefSeq" id="WP_154429056.1">
    <property type="nucleotide sequence ID" value="NZ_VUNI01000004.1"/>
</dbReference>
<feature type="transmembrane region" description="Helical" evidence="6">
    <location>
        <begin position="99"/>
        <end position="116"/>
    </location>
</feature>
<dbReference type="GO" id="GO:0008360">
    <property type="term" value="P:regulation of cell shape"/>
    <property type="evidence" value="ECO:0007669"/>
    <property type="project" value="UniProtKB-KW"/>
</dbReference>
<evidence type="ECO:0000256" key="3">
    <source>
        <dbReference type="ARBA" id="ARBA00022960"/>
    </source>
</evidence>
<feature type="transmembrane region" description="Helical" evidence="6">
    <location>
        <begin position="211"/>
        <end position="231"/>
    </location>
</feature>
<evidence type="ECO:0000313" key="8">
    <source>
        <dbReference type="Proteomes" id="UP000474024"/>
    </source>
</evidence>
<evidence type="ECO:0000256" key="4">
    <source>
        <dbReference type="ARBA" id="ARBA00022989"/>
    </source>
</evidence>
<comment type="caution">
    <text evidence="7">The sequence shown here is derived from an EMBL/GenBank/DDBJ whole genome shotgun (WGS) entry which is preliminary data.</text>
</comment>
<feature type="transmembrane region" description="Helical" evidence="6">
    <location>
        <begin position="325"/>
        <end position="345"/>
    </location>
</feature>